<evidence type="ECO:0000313" key="1">
    <source>
        <dbReference type="EMBL" id="MBM3276299.1"/>
    </source>
</evidence>
<sequence length="199" mass="22503">MVAFYRDPRNFDVRVGVEYRNAFSRFVLGRLDGFLSCMGQVPDRAKGFEGFPLEMDIYQDSKGGTHWDRYVVVDGKRQTLFPAKFEVEGKQIVEMFRLYGRDVRLVFDVAPKDGGIQLKIDRRNSSFVMDSDITFTTTPTADGGLRTLGVYNCSFGLVNGTAEFRIRPKAGAILRSQDPRARILHRKIEPSPLTHSAAI</sequence>
<comment type="caution">
    <text evidence="1">The sequence shown here is derived from an EMBL/GenBank/DDBJ whole genome shotgun (WGS) entry which is preliminary data.</text>
</comment>
<protein>
    <submittedName>
        <fullName evidence="1">Uncharacterized protein</fullName>
    </submittedName>
</protein>
<gene>
    <name evidence="1" type="ORF">FJZ00_14190</name>
</gene>
<dbReference type="EMBL" id="VGJX01000958">
    <property type="protein sequence ID" value="MBM3276299.1"/>
    <property type="molecule type" value="Genomic_DNA"/>
</dbReference>
<evidence type="ECO:0000313" key="2">
    <source>
        <dbReference type="Proteomes" id="UP000703893"/>
    </source>
</evidence>
<reference evidence="1 2" key="1">
    <citation type="submission" date="2019-03" db="EMBL/GenBank/DDBJ databases">
        <title>Lake Tanganyika Metagenome-Assembled Genomes (MAGs).</title>
        <authorList>
            <person name="Tran P."/>
        </authorList>
    </citation>
    <scope>NUCLEOTIDE SEQUENCE [LARGE SCALE GENOMIC DNA]</scope>
    <source>
        <strain evidence="1">K_DeepCast_65m_m2_236</strain>
    </source>
</reference>
<accession>A0A937X8W9</accession>
<dbReference type="AlphaFoldDB" id="A0A937X8W9"/>
<name>A0A937X8W9_9BACT</name>
<organism evidence="1 2">
    <name type="scientific">Candidatus Tanganyikabacteria bacterium</name>
    <dbReference type="NCBI Taxonomy" id="2961651"/>
    <lineage>
        <taxon>Bacteria</taxon>
        <taxon>Bacillati</taxon>
        <taxon>Candidatus Sericytochromatia</taxon>
        <taxon>Candidatus Tanganyikabacteria</taxon>
    </lineage>
</organism>
<dbReference type="Proteomes" id="UP000703893">
    <property type="component" value="Unassembled WGS sequence"/>
</dbReference>
<proteinExistence type="predicted"/>